<dbReference type="OrthoDB" id="9802919at2"/>
<evidence type="ECO:0000256" key="6">
    <source>
        <dbReference type="PIRSR" id="PIRSR600223-1"/>
    </source>
</evidence>
<dbReference type="CDD" id="cd06530">
    <property type="entry name" value="S26_SPase_I"/>
    <property type="match status" value="2"/>
</dbReference>
<dbReference type="GO" id="GO:0016020">
    <property type="term" value="C:membrane"/>
    <property type="evidence" value="ECO:0007669"/>
    <property type="project" value="UniProtKB-SubCell"/>
</dbReference>
<keyword evidence="7" id="KW-0645">Protease</keyword>
<feature type="active site" evidence="6">
    <location>
        <position position="143"/>
    </location>
</feature>
<keyword evidence="7" id="KW-0472">Membrane</keyword>
<evidence type="ECO:0000256" key="5">
    <source>
        <dbReference type="ARBA" id="ARBA00022801"/>
    </source>
</evidence>
<keyword evidence="5 7" id="KW-0378">Hydrolase</keyword>
<proteinExistence type="inferred from homology"/>
<protein>
    <recommendedName>
        <fullName evidence="4 7">Signal peptidase I</fullName>
        <ecNumber evidence="3 7">3.4.21.89</ecNumber>
    </recommendedName>
</protein>
<evidence type="ECO:0000256" key="4">
    <source>
        <dbReference type="ARBA" id="ARBA00019232"/>
    </source>
</evidence>
<keyword evidence="7" id="KW-0812">Transmembrane</keyword>
<evidence type="ECO:0000256" key="3">
    <source>
        <dbReference type="ARBA" id="ARBA00013208"/>
    </source>
</evidence>
<evidence type="ECO:0000313" key="10">
    <source>
        <dbReference type="Proteomes" id="UP000189981"/>
    </source>
</evidence>
<dbReference type="InterPro" id="IPR000223">
    <property type="entry name" value="Pept_S26A_signal_pept_1"/>
</dbReference>
<dbReference type="EC" id="3.4.21.89" evidence="3 7"/>
<evidence type="ECO:0000259" key="8">
    <source>
        <dbReference type="Pfam" id="PF10502"/>
    </source>
</evidence>
<keyword evidence="10" id="KW-1185">Reference proteome</keyword>
<dbReference type="PANTHER" id="PTHR43390:SF1">
    <property type="entry name" value="CHLOROPLAST PROCESSING PEPTIDASE"/>
    <property type="match status" value="1"/>
</dbReference>
<dbReference type="GO" id="GO:0009003">
    <property type="term" value="F:signal peptidase activity"/>
    <property type="evidence" value="ECO:0007669"/>
    <property type="project" value="UniProtKB-EC"/>
</dbReference>
<dbReference type="Pfam" id="PF10502">
    <property type="entry name" value="Peptidase_S26"/>
    <property type="match status" value="2"/>
</dbReference>
<dbReference type="PROSITE" id="PS00761">
    <property type="entry name" value="SPASE_I_3"/>
    <property type="match status" value="1"/>
</dbReference>
<accession>A0A1T5BBK0</accession>
<comment type="subcellular location">
    <subcellularLocation>
        <location evidence="7">Membrane</location>
        <topology evidence="7">Single-pass type II membrane protein</topology>
    </subcellularLocation>
</comment>
<feature type="transmembrane region" description="Helical" evidence="7">
    <location>
        <begin position="31"/>
        <end position="52"/>
    </location>
</feature>
<feature type="active site" evidence="6">
    <location>
        <position position="56"/>
    </location>
</feature>
<dbReference type="PRINTS" id="PR00727">
    <property type="entry name" value="LEADERPTASE"/>
</dbReference>
<feature type="domain" description="Peptidase S26" evidence="8">
    <location>
        <begin position="263"/>
        <end position="346"/>
    </location>
</feature>
<dbReference type="InterPro" id="IPR036286">
    <property type="entry name" value="LexA/Signal_pep-like_sf"/>
</dbReference>
<evidence type="ECO:0000256" key="1">
    <source>
        <dbReference type="ARBA" id="ARBA00000677"/>
    </source>
</evidence>
<organism evidence="9 10">
    <name type="scientific">Daejeonella lutea</name>
    <dbReference type="NCBI Taxonomy" id="572036"/>
    <lineage>
        <taxon>Bacteria</taxon>
        <taxon>Pseudomonadati</taxon>
        <taxon>Bacteroidota</taxon>
        <taxon>Sphingobacteriia</taxon>
        <taxon>Sphingobacteriales</taxon>
        <taxon>Sphingobacteriaceae</taxon>
        <taxon>Daejeonella</taxon>
    </lineage>
</organism>
<comment type="catalytic activity">
    <reaction evidence="1 7">
        <text>Cleavage of hydrophobic, N-terminal signal or leader sequences from secreted and periplasmic proteins.</text>
        <dbReference type="EC" id="3.4.21.89"/>
    </reaction>
</comment>
<dbReference type="AlphaFoldDB" id="A0A1T5BBK0"/>
<dbReference type="SUPFAM" id="SSF51306">
    <property type="entry name" value="LexA/Signal peptidase"/>
    <property type="match status" value="1"/>
</dbReference>
<dbReference type="NCBIfam" id="TIGR02227">
    <property type="entry name" value="sigpep_I_bact"/>
    <property type="match status" value="2"/>
</dbReference>
<gene>
    <name evidence="9" type="ORF">SAMN05661099_1475</name>
</gene>
<dbReference type="Proteomes" id="UP000189981">
    <property type="component" value="Unassembled WGS sequence"/>
</dbReference>
<dbReference type="InterPro" id="IPR019758">
    <property type="entry name" value="Pept_S26A_signal_pept_1_CS"/>
</dbReference>
<dbReference type="Gene3D" id="2.10.109.10">
    <property type="entry name" value="Umud Fragment, subunit A"/>
    <property type="match status" value="2"/>
</dbReference>
<feature type="domain" description="Peptidase S26" evidence="8">
    <location>
        <begin position="26"/>
        <end position="173"/>
    </location>
</feature>
<sequence>MKLSKLFARKSKSEETEVAERKSKTREWLDAMVFAVIAATVIRGLLFSAYAIPTGSMEGTLLTGDYLFVSKLSYGPRMPITPVSIPFLESRLGESKIKTYWEGIKLPYFRLPGLGEVNRGDVVVFNYPPDSDNPVDMRVHYIKRCLGIPGDVVSMRDSRVYINNQLFKNAPEAQSSFLVSTDGNGINPELLKDLNIEIFQQVNTTDYIMIIPPASFDDFKSRNNIKSITEVITPHGVYDENVFPQSKLFRWNQDNFGPLTIPAKGWTVRLNDTTMALYRTAIEVYENNKVEKSAGKFFINGKTAETYTFKMNYYWMMGDNRHNSEDSRYWGFVPEDHIVGKAMVTWLSTDKDASPLDKIRWSRILRGIN</sequence>
<dbReference type="EMBL" id="FUYR01000001">
    <property type="protein sequence ID" value="SKB44671.1"/>
    <property type="molecule type" value="Genomic_DNA"/>
</dbReference>
<dbReference type="RefSeq" id="WP_079701947.1">
    <property type="nucleotide sequence ID" value="NZ_FUYR01000001.1"/>
</dbReference>
<dbReference type="InterPro" id="IPR019533">
    <property type="entry name" value="Peptidase_S26"/>
</dbReference>
<dbReference type="STRING" id="572036.SAMN05661099_1475"/>
<dbReference type="GO" id="GO:0006465">
    <property type="term" value="P:signal peptide processing"/>
    <property type="evidence" value="ECO:0007669"/>
    <property type="project" value="InterPro"/>
</dbReference>
<evidence type="ECO:0000256" key="7">
    <source>
        <dbReference type="RuleBase" id="RU362042"/>
    </source>
</evidence>
<dbReference type="PANTHER" id="PTHR43390">
    <property type="entry name" value="SIGNAL PEPTIDASE I"/>
    <property type="match status" value="1"/>
</dbReference>
<dbReference type="GO" id="GO:0004252">
    <property type="term" value="F:serine-type endopeptidase activity"/>
    <property type="evidence" value="ECO:0007669"/>
    <property type="project" value="InterPro"/>
</dbReference>
<keyword evidence="7" id="KW-1133">Transmembrane helix</keyword>
<name>A0A1T5BBK0_9SPHI</name>
<evidence type="ECO:0000313" key="9">
    <source>
        <dbReference type="EMBL" id="SKB44671.1"/>
    </source>
</evidence>
<comment type="similarity">
    <text evidence="2 7">Belongs to the peptidase S26 family.</text>
</comment>
<reference evidence="10" key="1">
    <citation type="submission" date="2017-02" db="EMBL/GenBank/DDBJ databases">
        <authorList>
            <person name="Varghese N."/>
            <person name="Submissions S."/>
        </authorList>
    </citation>
    <scope>NUCLEOTIDE SEQUENCE [LARGE SCALE GENOMIC DNA]</scope>
    <source>
        <strain evidence="10">DSM 22385</strain>
    </source>
</reference>
<evidence type="ECO:0000256" key="2">
    <source>
        <dbReference type="ARBA" id="ARBA00009370"/>
    </source>
</evidence>